<organism evidence="1 2">
    <name type="scientific">Cohnella abietis</name>
    <dbReference type="NCBI Taxonomy" id="2507935"/>
    <lineage>
        <taxon>Bacteria</taxon>
        <taxon>Bacillati</taxon>
        <taxon>Bacillota</taxon>
        <taxon>Bacilli</taxon>
        <taxon>Bacillales</taxon>
        <taxon>Paenibacillaceae</taxon>
        <taxon>Cohnella</taxon>
    </lineage>
</organism>
<dbReference type="InterPro" id="IPR036412">
    <property type="entry name" value="HAD-like_sf"/>
</dbReference>
<evidence type="ECO:0000313" key="2">
    <source>
        <dbReference type="Proteomes" id="UP000289856"/>
    </source>
</evidence>
<dbReference type="Pfam" id="PF08282">
    <property type="entry name" value="Hydrolase_3"/>
    <property type="match status" value="2"/>
</dbReference>
<dbReference type="AlphaFoldDB" id="A0A3T1DAK8"/>
<dbReference type="Proteomes" id="UP000289856">
    <property type="component" value="Chromosome"/>
</dbReference>
<dbReference type="GO" id="GO:0016791">
    <property type="term" value="F:phosphatase activity"/>
    <property type="evidence" value="ECO:0007669"/>
    <property type="project" value="TreeGrafter"/>
</dbReference>
<dbReference type="Gene3D" id="3.40.50.1000">
    <property type="entry name" value="HAD superfamily/HAD-like"/>
    <property type="match status" value="1"/>
</dbReference>
<keyword evidence="2" id="KW-1185">Reference proteome</keyword>
<reference evidence="1 2" key="1">
    <citation type="submission" date="2019-01" db="EMBL/GenBank/DDBJ databases">
        <title>Complete genome sequence of Cohnella hallensis HS21 isolated from Korean fir (Abies koreana) rhizospheric soil.</title>
        <authorList>
            <person name="Jiang L."/>
            <person name="Kang S.W."/>
            <person name="Kim S."/>
            <person name="Jung J."/>
            <person name="Kim C.Y."/>
            <person name="Kim D.H."/>
            <person name="Kim S.W."/>
            <person name="Lee J."/>
        </authorList>
    </citation>
    <scope>NUCLEOTIDE SEQUENCE [LARGE SCALE GENOMIC DNA]</scope>
    <source>
        <strain evidence="1 2">HS21</strain>
    </source>
</reference>
<accession>A0A3T1DAK8</accession>
<dbReference type="KEGG" id="cohn:KCTCHS21_45190"/>
<evidence type="ECO:0000313" key="1">
    <source>
        <dbReference type="EMBL" id="BBI35120.1"/>
    </source>
</evidence>
<dbReference type="InterPro" id="IPR023214">
    <property type="entry name" value="HAD_sf"/>
</dbReference>
<dbReference type="GO" id="GO:0005829">
    <property type="term" value="C:cytosol"/>
    <property type="evidence" value="ECO:0007669"/>
    <property type="project" value="TreeGrafter"/>
</dbReference>
<sequence length="251" mass="27737">MANQMGKYRLLALDLDGTLLNDRSEISETNAKWVKHAVDAGVTVCVSTGRGFVSALPFAEQLGLDTPMITVNGGEIWTKPHAIHRRTLLDSEKVMKLHALAEKYGEVWFWAYTTEDIYNKERWVGDTFSRNWLKFGYYTEDTDILSEILKEIQAWDGLEISNSSPYNIEINPQGVSKATALMEVCRLLGYDMSEVVAVGDSMNDIAAIRASGLGVAMGNAQDEVKAAANVVTGSNQEHGVAQVIQNYVLRS</sequence>
<dbReference type="EMBL" id="AP019400">
    <property type="protein sequence ID" value="BBI35120.1"/>
    <property type="molecule type" value="Genomic_DNA"/>
</dbReference>
<dbReference type="CDD" id="cd07516">
    <property type="entry name" value="HAD_Pase"/>
    <property type="match status" value="1"/>
</dbReference>
<dbReference type="InterPro" id="IPR006379">
    <property type="entry name" value="HAD-SF_hydro_IIB"/>
</dbReference>
<dbReference type="PROSITE" id="PS01228">
    <property type="entry name" value="COF_1"/>
    <property type="match status" value="1"/>
</dbReference>
<dbReference type="GO" id="GO:0000287">
    <property type="term" value="F:magnesium ion binding"/>
    <property type="evidence" value="ECO:0007669"/>
    <property type="project" value="TreeGrafter"/>
</dbReference>
<dbReference type="PANTHER" id="PTHR10000">
    <property type="entry name" value="PHOSPHOSERINE PHOSPHATASE"/>
    <property type="match status" value="1"/>
</dbReference>
<protein>
    <submittedName>
        <fullName evidence="1">5-amino-6-(5-phospho-D-ribitylamino)uracil phosphatase YcsE</fullName>
    </submittedName>
</protein>
<dbReference type="SFLD" id="SFLDG01140">
    <property type="entry name" value="C2.B:_Phosphomannomutase_and_P"/>
    <property type="match status" value="1"/>
</dbReference>
<dbReference type="Gene3D" id="3.30.1240.10">
    <property type="match status" value="1"/>
</dbReference>
<gene>
    <name evidence="1" type="primary">ycsE</name>
    <name evidence="1" type="ORF">KCTCHS21_45190</name>
</gene>
<dbReference type="NCBIfam" id="TIGR01484">
    <property type="entry name" value="HAD-SF-IIB"/>
    <property type="match status" value="1"/>
</dbReference>
<proteinExistence type="predicted"/>
<name>A0A3T1DAK8_9BACL</name>
<dbReference type="PANTHER" id="PTHR10000:SF55">
    <property type="entry name" value="5-AMINO-6-(5-PHOSPHO-D-RIBITYLAMINO)URACIL PHOSPHATASE YCSE"/>
    <property type="match status" value="1"/>
</dbReference>
<dbReference type="SUPFAM" id="SSF56784">
    <property type="entry name" value="HAD-like"/>
    <property type="match status" value="1"/>
</dbReference>
<dbReference type="SFLD" id="SFLDS00003">
    <property type="entry name" value="Haloacid_Dehalogenase"/>
    <property type="match status" value="1"/>
</dbReference>